<dbReference type="Proteomes" id="UP000734854">
    <property type="component" value="Unassembled WGS sequence"/>
</dbReference>
<dbReference type="InterPro" id="IPR000595">
    <property type="entry name" value="cNMP-bd_dom"/>
</dbReference>
<feature type="repeat" description="ANK" evidence="13">
    <location>
        <begin position="632"/>
        <end position="664"/>
    </location>
</feature>
<sequence length="877" mass="97258">MVQKRKKIGMFIMCGEQPPDMEISRDGSQYSLSNGILPSLGAHSNRRVKLRSFIISPYDRRHKTWETFLIVLVLYTAWVSPFEFGFLDYSKGFLALVDNVVNGFFAVDIVLTFFVAYLDRTTYLLVDDPKLIAKKYLTSWFVLDLLSTIPSEIMLLLLPHKLRSFGFFNMLRLWRLRRVSAMFAGYTFCQSFRPHATALNDESINFCRLEKDRSFSYFWIRCTKLICVTLFIAHLAGCIFYLLAARYPDATRTWIGSSMADFHEESLWIRYVSSMYWSITTLATVGYGDLHPVSSSEMIFDIFYMLFNIGLSAYLIGNMTNLVVHGTSRTRTYRDTIQAATSFAQRNQIPERLQEQMTSHLSLKFRTDSEGLQQQEIMDALPKAIQSSISHFLFYSLVQRVYLFRGISQDMLFQMIVRVVKKGDLVGELGVVCYRPQLFTVRTRSLCQLLRLNRTAFLNIVQSSVSDGTILINNLLQERRDDPVMEALLRETENMLTRGRVDLPLTLGFAIVRGDDVLLQQLLRRGLDPNESDDEGRTALHLAASKGNEHCVRQLLDYGADPNSRDSGGSVPLWEAIVGKHEGVAKLLVDNGAQLSVGDIAHFACTAAEHDSVQMLEEIVHYGGDVTAAKGDGTTALHQAVCDGNLAVAEFLVRHGADANKPDSHGWSPRSLAEQQGHEEIKALFDSVKQAASGADPSARTAAAPVRRFSSEPAIPNPNAAAGVEEVWPLMSPGEGMSVHERRATNYSNSLFGVVSAANSGGGGGRRGHSGLLSAVGVGRPPKLVFGGGRSQTLQESVSYARVTLSCPERGNAAGKLVLLPESMQELLDIAAKKFELPGAVRVMTTDGAEVDDVKLIRDGDHLVLATGASDVVDRCD</sequence>
<comment type="subcellular location">
    <subcellularLocation>
        <location evidence="1">Membrane</location>
        <topology evidence="1">Multi-pass membrane protein</topology>
    </subcellularLocation>
</comment>
<evidence type="ECO:0000256" key="12">
    <source>
        <dbReference type="ARBA" id="ARBA00023303"/>
    </source>
</evidence>
<dbReference type="PANTHER" id="PTHR45743">
    <property type="entry name" value="POTASSIUM CHANNEL AKT1"/>
    <property type="match status" value="1"/>
</dbReference>
<evidence type="ECO:0000256" key="3">
    <source>
        <dbReference type="ARBA" id="ARBA00022448"/>
    </source>
</evidence>
<evidence type="ECO:0000256" key="4">
    <source>
        <dbReference type="ARBA" id="ARBA00022538"/>
    </source>
</evidence>
<organism evidence="17 18">
    <name type="scientific">Zingiber officinale</name>
    <name type="common">Ginger</name>
    <name type="synonym">Amomum zingiber</name>
    <dbReference type="NCBI Taxonomy" id="94328"/>
    <lineage>
        <taxon>Eukaryota</taxon>
        <taxon>Viridiplantae</taxon>
        <taxon>Streptophyta</taxon>
        <taxon>Embryophyta</taxon>
        <taxon>Tracheophyta</taxon>
        <taxon>Spermatophyta</taxon>
        <taxon>Magnoliopsida</taxon>
        <taxon>Liliopsida</taxon>
        <taxon>Zingiberales</taxon>
        <taxon>Zingiberaceae</taxon>
        <taxon>Zingiber</taxon>
    </lineage>
</organism>
<feature type="domain" description="Cyclic nucleotide-binding" evidence="15">
    <location>
        <begin position="414"/>
        <end position="478"/>
    </location>
</feature>
<dbReference type="PRINTS" id="PR01463">
    <property type="entry name" value="EAGCHANLFMLY"/>
</dbReference>
<dbReference type="PROSITE" id="PS50042">
    <property type="entry name" value="CNMP_BINDING_3"/>
    <property type="match status" value="1"/>
</dbReference>
<evidence type="ECO:0000256" key="9">
    <source>
        <dbReference type="ARBA" id="ARBA00022989"/>
    </source>
</evidence>
<dbReference type="Gene3D" id="2.60.120.10">
    <property type="entry name" value="Jelly Rolls"/>
    <property type="match status" value="1"/>
</dbReference>
<dbReference type="PROSITE" id="PS51490">
    <property type="entry name" value="KHA"/>
    <property type="match status" value="1"/>
</dbReference>
<keyword evidence="11 14" id="KW-0472">Membrane</keyword>
<dbReference type="CDD" id="cd00038">
    <property type="entry name" value="CAP_ED"/>
    <property type="match status" value="1"/>
</dbReference>
<evidence type="ECO:0000256" key="13">
    <source>
        <dbReference type="PROSITE-ProRule" id="PRU00023"/>
    </source>
</evidence>
<name>A0A8J5L4R4_ZINOF</name>
<evidence type="ECO:0008006" key="19">
    <source>
        <dbReference type="Google" id="ProtNLM"/>
    </source>
</evidence>
<dbReference type="AlphaFoldDB" id="A0A8J5L4R4"/>
<dbReference type="Pfam" id="PF12796">
    <property type="entry name" value="Ank_2"/>
    <property type="match status" value="2"/>
</dbReference>
<dbReference type="PANTHER" id="PTHR45743:SF2">
    <property type="entry name" value="POTASSIUM CHANNEL AKT1"/>
    <property type="match status" value="1"/>
</dbReference>
<gene>
    <name evidence="17" type="ORF">ZIOFF_031256</name>
</gene>
<keyword evidence="13" id="KW-0040">ANK repeat</keyword>
<evidence type="ECO:0000256" key="5">
    <source>
        <dbReference type="ARBA" id="ARBA00022692"/>
    </source>
</evidence>
<dbReference type="SUPFAM" id="SSF81324">
    <property type="entry name" value="Voltage-gated potassium channels"/>
    <property type="match status" value="1"/>
</dbReference>
<comment type="similarity">
    <text evidence="2">Belongs to the potassium channel family. Plant (TC 1.A.1.4) subfamily.</text>
</comment>
<dbReference type="GO" id="GO:0034702">
    <property type="term" value="C:monoatomic ion channel complex"/>
    <property type="evidence" value="ECO:0007669"/>
    <property type="project" value="UniProtKB-KW"/>
</dbReference>
<evidence type="ECO:0000256" key="2">
    <source>
        <dbReference type="ARBA" id="ARBA00007929"/>
    </source>
</evidence>
<dbReference type="InterPro" id="IPR045319">
    <property type="entry name" value="KAT/AKT"/>
</dbReference>
<keyword evidence="6" id="KW-0631">Potassium channel</keyword>
<dbReference type="PROSITE" id="PS50297">
    <property type="entry name" value="ANK_REP_REGION"/>
    <property type="match status" value="2"/>
</dbReference>
<keyword evidence="8" id="KW-0630">Potassium</keyword>
<feature type="transmembrane region" description="Helical" evidence="14">
    <location>
        <begin position="302"/>
        <end position="324"/>
    </location>
</feature>
<evidence type="ECO:0000259" key="15">
    <source>
        <dbReference type="PROSITE" id="PS50042"/>
    </source>
</evidence>
<keyword evidence="9 14" id="KW-1133">Transmembrane helix</keyword>
<evidence type="ECO:0000256" key="1">
    <source>
        <dbReference type="ARBA" id="ARBA00004141"/>
    </source>
</evidence>
<comment type="caution">
    <text evidence="17">The sequence shown here is derived from an EMBL/GenBank/DDBJ whole genome shotgun (WGS) entry which is preliminary data.</text>
</comment>
<keyword evidence="10" id="KW-0406">Ion transport</keyword>
<evidence type="ECO:0000256" key="6">
    <source>
        <dbReference type="ARBA" id="ARBA00022826"/>
    </source>
</evidence>
<evidence type="ECO:0000256" key="14">
    <source>
        <dbReference type="SAM" id="Phobius"/>
    </source>
</evidence>
<evidence type="ECO:0000256" key="7">
    <source>
        <dbReference type="ARBA" id="ARBA00022882"/>
    </source>
</evidence>
<evidence type="ECO:0000256" key="10">
    <source>
        <dbReference type="ARBA" id="ARBA00023065"/>
    </source>
</evidence>
<dbReference type="InterPro" id="IPR018490">
    <property type="entry name" value="cNMP-bd_dom_sf"/>
</dbReference>
<dbReference type="FunFam" id="1.10.287.70:FF:000123">
    <property type="entry name" value="Potassium channel KAT3"/>
    <property type="match status" value="1"/>
</dbReference>
<dbReference type="Gene3D" id="1.10.287.70">
    <property type="match status" value="1"/>
</dbReference>
<dbReference type="SMART" id="SM00248">
    <property type="entry name" value="ANK"/>
    <property type="match status" value="5"/>
</dbReference>
<feature type="transmembrane region" description="Helical" evidence="14">
    <location>
        <begin position="68"/>
        <end position="87"/>
    </location>
</feature>
<keyword evidence="18" id="KW-1185">Reference proteome</keyword>
<dbReference type="Gene3D" id="1.25.40.20">
    <property type="entry name" value="Ankyrin repeat-containing domain"/>
    <property type="match status" value="1"/>
</dbReference>
<dbReference type="InterPro" id="IPR036770">
    <property type="entry name" value="Ankyrin_rpt-contain_sf"/>
</dbReference>
<feature type="repeat" description="ANK" evidence="13">
    <location>
        <begin position="535"/>
        <end position="567"/>
    </location>
</feature>
<keyword evidence="7" id="KW-0851">Voltage-gated channel</keyword>
<dbReference type="InterPro" id="IPR014710">
    <property type="entry name" value="RmlC-like_jellyroll"/>
</dbReference>
<evidence type="ECO:0000313" key="18">
    <source>
        <dbReference type="Proteomes" id="UP000734854"/>
    </source>
</evidence>
<evidence type="ECO:0000313" key="17">
    <source>
        <dbReference type="EMBL" id="KAG6505943.1"/>
    </source>
</evidence>
<dbReference type="Pfam" id="PF11834">
    <property type="entry name" value="KHA"/>
    <property type="match status" value="1"/>
</dbReference>
<dbReference type="GO" id="GO:0005249">
    <property type="term" value="F:voltage-gated potassium channel activity"/>
    <property type="evidence" value="ECO:0007669"/>
    <property type="project" value="InterPro"/>
</dbReference>
<keyword evidence="12" id="KW-0407">Ion channel</keyword>
<dbReference type="PROSITE" id="PS50088">
    <property type="entry name" value="ANK_REPEAT"/>
    <property type="match status" value="2"/>
</dbReference>
<dbReference type="InterPro" id="IPR002110">
    <property type="entry name" value="Ankyrin_rpt"/>
</dbReference>
<keyword evidence="3" id="KW-0813">Transport</keyword>
<dbReference type="InterPro" id="IPR021789">
    <property type="entry name" value="KHA_dom"/>
</dbReference>
<protein>
    <recommendedName>
        <fullName evidence="19">Potassium channel AKT1</fullName>
    </recommendedName>
</protein>
<evidence type="ECO:0000256" key="8">
    <source>
        <dbReference type="ARBA" id="ARBA00022958"/>
    </source>
</evidence>
<proteinExistence type="inferred from homology"/>
<feature type="transmembrane region" description="Helical" evidence="14">
    <location>
        <begin position="99"/>
        <end position="118"/>
    </location>
</feature>
<dbReference type="SUPFAM" id="SSF51206">
    <property type="entry name" value="cAMP-binding domain-like"/>
    <property type="match status" value="1"/>
</dbReference>
<dbReference type="PRINTS" id="PR01415">
    <property type="entry name" value="ANKYRIN"/>
</dbReference>
<feature type="transmembrane region" description="Helical" evidence="14">
    <location>
        <begin position="268"/>
        <end position="290"/>
    </location>
</feature>
<keyword evidence="4" id="KW-0633">Potassium transport</keyword>
<feature type="transmembrane region" description="Helical" evidence="14">
    <location>
        <begin position="139"/>
        <end position="158"/>
    </location>
</feature>
<dbReference type="Pfam" id="PF00520">
    <property type="entry name" value="Ion_trans"/>
    <property type="match status" value="2"/>
</dbReference>
<reference evidence="17 18" key="1">
    <citation type="submission" date="2020-08" db="EMBL/GenBank/DDBJ databases">
        <title>Plant Genome Project.</title>
        <authorList>
            <person name="Zhang R.-G."/>
        </authorList>
    </citation>
    <scope>NUCLEOTIDE SEQUENCE [LARGE SCALE GENOMIC DNA]</scope>
    <source>
        <tissue evidence="17">Rhizome</tissue>
    </source>
</reference>
<evidence type="ECO:0000259" key="16">
    <source>
        <dbReference type="PROSITE" id="PS51490"/>
    </source>
</evidence>
<keyword evidence="5 14" id="KW-0812">Transmembrane</keyword>
<dbReference type="SUPFAM" id="SSF48403">
    <property type="entry name" value="Ankyrin repeat"/>
    <property type="match status" value="1"/>
</dbReference>
<feature type="transmembrane region" description="Helical" evidence="14">
    <location>
        <begin position="218"/>
        <end position="247"/>
    </location>
</feature>
<dbReference type="InterPro" id="IPR005821">
    <property type="entry name" value="Ion_trans_dom"/>
</dbReference>
<dbReference type="InterPro" id="IPR003938">
    <property type="entry name" value="K_chnl_volt-dep_EAG/ELK/ERG"/>
</dbReference>
<accession>A0A8J5L4R4</accession>
<dbReference type="EMBL" id="JACMSC010000009">
    <property type="protein sequence ID" value="KAG6505943.1"/>
    <property type="molecule type" value="Genomic_DNA"/>
</dbReference>
<evidence type="ECO:0000256" key="11">
    <source>
        <dbReference type="ARBA" id="ARBA00023136"/>
    </source>
</evidence>
<feature type="domain" description="KHA" evidence="16">
    <location>
        <begin position="802"/>
        <end position="877"/>
    </location>
</feature>